<dbReference type="Pfam" id="PF06537">
    <property type="entry name" value="DHOR"/>
    <property type="match status" value="1"/>
</dbReference>
<dbReference type="InterPro" id="IPR010538">
    <property type="entry name" value="DHOR"/>
</dbReference>
<comment type="caution">
    <text evidence="6">The sequence shown here is derived from an EMBL/GenBank/DDBJ whole genome shotgun (WGS) entry which is preliminary data.</text>
</comment>
<keyword evidence="2 4" id="KW-0479">Metal-binding</keyword>
<evidence type="ECO:0000256" key="4">
    <source>
        <dbReference type="PROSITE-ProRule" id="PRU00433"/>
    </source>
</evidence>
<evidence type="ECO:0000256" key="1">
    <source>
        <dbReference type="ARBA" id="ARBA00022617"/>
    </source>
</evidence>
<dbReference type="InterPro" id="IPR051395">
    <property type="entry name" value="Cytochrome_c_Peroxidase/MauG"/>
</dbReference>
<dbReference type="SUPFAM" id="SSF46626">
    <property type="entry name" value="Cytochrome c"/>
    <property type="match status" value="1"/>
</dbReference>
<dbReference type="PANTHER" id="PTHR30600">
    <property type="entry name" value="CYTOCHROME C PEROXIDASE-RELATED"/>
    <property type="match status" value="1"/>
</dbReference>
<name>A0AAE3UCY1_9BACT</name>
<dbReference type="InterPro" id="IPR009056">
    <property type="entry name" value="Cyt_c-like_dom"/>
</dbReference>
<evidence type="ECO:0000256" key="2">
    <source>
        <dbReference type="ARBA" id="ARBA00022723"/>
    </source>
</evidence>
<accession>A0AAE3UCY1</accession>
<dbReference type="EMBL" id="JASJOS010000025">
    <property type="protein sequence ID" value="MDJ1485973.1"/>
    <property type="molecule type" value="Genomic_DNA"/>
</dbReference>
<dbReference type="GO" id="GO:0009055">
    <property type="term" value="F:electron transfer activity"/>
    <property type="evidence" value="ECO:0007669"/>
    <property type="project" value="InterPro"/>
</dbReference>
<dbReference type="InterPro" id="IPR036909">
    <property type="entry name" value="Cyt_c-like_dom_sf"/>
</dbReference>
<dbReference type="PANTHER" id="PTHR30600:SF4">
    <property type="entry name" value="CYTOCHROME C DOMAIN-CONTAINING PROTEIN"/>
    <property type="match status" value="1"/>
</dbReference>
<gene>
    <name evidence="6" type="ORF">QNI16_36165</name>
</gene>
<dbReference type="PROSITE" id="PS51007">
    <property type="entry name" value="CYTC"/>
    <property type="match status" value="1"/>
</dbReference>
<proteinExistence type="predicted"/>
<reference evidence="6" key="1">
    <citation type="submission" date="2023-05" db="EMBL/GenBank/DDBJ databases">
        <authorList>
            <person name="Zhang X."/>
        </authorList>
    </citation>
    <scope>NUCLEOTIDE SEQUENCE</scope>
    <source>
        <strain evidence="6">YF14B1</strain>
    </source>
</reference>
<dbReference type="AlphaFoldDB" id="A0AAE3UCY1"/>
<dbReference type="RefSeq" id="WP_313989233.1">
    <property type="nucleotide sequence ID" value="NZ_JASJOS010000025.1"/>
</dbReference>
<protein>
    <submittedName>
        <fullName evidence="6">Di-heme oxidoredictase family protein</fullName>
    </submittedName>
</protein>
<dbReference type="Gene3D" id="1.10.760.10">
    <property type="entry name" value="Cytochrome c-like domain"/>
    <property type="match status" value="1"/>
</dbReference>
<organism evidence="6 7">
    <name type="scientific">Xanthocytophaga flava</name>
    <dbReference type="NCBI Taxonomy" id="3048013"/>
    <lineage>
        <taxon>Bacteria</taxon>
        <taxon>Pseudomonadati</taxon>
        <taxon>Bacteroidota</taxon>
        <taxon>Cytophagia</taxon>
        <taxon>Cytophagales</taxon>
        <taxon>Rhodocytophagaceae</taxon>
        <taxon>Xanthocytophaga</taxon>
    </lineage>
</organism>
<dbReference type="Proteomes" id="UP001241110">
    <property type="component" value="Unassembled WGS sequence"/>
</dbReference>
<evidence type="ECO:0000313" key="7">
    <source>
        <dbReference type="Proteomes" id="UP001241110"/>
    </source>
</evidence>
<dbReference type="GO" id="GO:0004130">
    <property type="term" value="F:cytochrome-c peroxidase activity"/>
    <property type="evidence" value="ECO:0007669"/>
    <property type="project" value="TreeGrafter"/>
</dbReference>
<dbReference type="PROSITE" id="PS51257">
    <property type="entry name" value="PROKAR_LIPOPROTEIN"/>
    <property type="match status" value="1"/>
</dbReference>
<sequence>MKTFSTFFATGLFAFSLLGCDWLMPRQKPENHLLDGPIEQLSPAENQRFLAGDKAFNLEVFTSQNGLGPLFVATSCGSCHAGDGKGHPFTTLIRFGQSDQSGNRFLNQGGPQLQQRALPGLLPETLPSGAAYSRFMPPANTGLGLLEYVTDSLLLAMEDPADSNQDGISGRVSWNYLPAYVDPKEGAIGQAGKYICRFGKKAAVYDLLQQTAVAYNQDMGIASSFEPIDTYTGQEVEPEVSNTKIQDLVFYLRTLKVPLRRNAQQPVVVAGEKLFFQIGCENCHRQTLRTGKSPISALSEKEFHPYTDLLLHQMGQDLDDGYTEGSADSDEWRTPPLWGLGLSPSSQGGGYFLLHDGRATSIEKAIEWHGGEALQSRQDFNALTLQEKQHLFAFLESL</sequence>
<feature type="domain" description="Cytochrome c" evidence="5">
    <location>
        <begin position="52"/>
        <end position="256"/>
    </location>
</feature>
<evidence type="ECO:0000256" key="3">
    <source>
        <dbReference type="ARBA" id="ARBA00023004"/>
    </source>
</evidence>
<dbReference type="GO" id="GO:0020037">
    <property type="term" value="F:heme binding"/>
    <property type="evidence" value="ECO:0007669"/>
    <property type="project" value="InterPro"/>
</dbReference>
<keyword evidence="1 4" id="KW-0349">Heme</keyword>
<keyword evidence="3 4" id="KW-0408">Iron</keyword>
<dbReference type="GO" id="GO:0046872">
    <property type="term" value="F:metal ion binding"/>
    <property type="evidence" value="ECO:0007669"/>
    <property type="project" value="UniProtKB-KW"/>
</dbReference>
<evidence type="ECO:0000313" key="6">
    <source>
        <dbReference type="EMBL" id="MDJ1485973.1"/>
    </source>
</evidence>
<evidence type="ECO:0000259" key="5">
    <source>
        <dbReference type="PROSITE" id="PS51007"/>
    </source>
</evidence>